<protein>
    <submittedName>
        <fullName evidence="6">Tape measure protein</fullName>
    </submittedName>
</protein>
<keyword evidence="1" id="KW-1188">Viral release from host cell</keyword>
<dbReference type="GO" id="GO:0000146">
    <property type="term" value="F:microfilament motor activity"/>
    <property type="evidence" value="ECO:0007669"/>
    <property type="project" value="TreeGrafter"/>
</dbReference>
<feature type="compositionally biased region" description="Basic and acidic residues" evidence="3">
    <location>
        <begin position="956"/>
        <end position="967"/>
    </location>
</feature>
<dbReference type="GO" id="GO:0051015">
    <property type="term" value="F:actin filament binding"/>
    <property type="evidence" value="ECO:0007669"/>
    <property type="project" value="TreeGrafter"/>
</dbReference>
<keyword evidence="4" id="KW-0812">Transmembrane</keyword>
<dbReference type="GO" id="GO:0098003">
    <property type="term" value="P:viral tail assembly"/>
    <property type="evidence" value="ECO:0007669"/>
    <property type="project" value="UniProtKB-KW"/>
</dbReference>
<feature type="transmembrane region" description="Helical" evidence="4">
    <location>
        <begin position="784"/>
        <end position="814"/>
    </location>
</feature>
<feature type="coiled-coil region" evidence="2">
    <location>
        <begin position="22"/>
        <end position="70"/>
    </location>
</feature>
<dbReference type="Gene3D" id="1.10.287.950">
    <property type="entry name" value="Methyl-accepting chemotaxis protein"/>
    <property type="match status" value="1"/>
</dbReference>
<dbReference type="NCBIfam" id="TIGR02675">
    <property type="entry name" value="tape_meas_nterm"/>
    <property type="match status" value="1"/>
</dbReference>
<keyword evidence="7" id="KW-1185">Reference proteome</keyword>
<feature type="coiled-coil region" evidence="2">
    <location>
        <begin position="346"/>
        <end position="411"/>
    </location>
</feature>
<evidence type="ECO:0000313" key="6">
    <source>
        <dbReference type="EMBL" id="QHI00865.1"/>
    </source>
</evidence>
<organism evidence="6 7">
    <name type="scientific">Pectobacterium phage MA12</name>
    <dbReference type="NCBI Taxonomy" id="2686474"/>
    <lineage>
        <taxon>Viruses</taxon>
        <taxon>Duplodnaviria</taxon>
        <taxon>Heunggongvirae</taxon>
        <taxon>Uroviricota</taxon>
        <taxon>Caudoviricetes</taxon>
        <taxon>Casjensviridae</taxon>
        <taxon>Newforgelanevirus</taxon>
        <taxon>Newforgelanevirus MA12</taxon>
    </lineage>
</organism>
<evidence type="ECO:0000313" key="7">
    <source>
        <dbReference type="Proteomes" id="UP000465092"/>
    </source>
</evidence>
<feature type="transmembrane region" description="Helical" evidence="4">
    <location>
        <begin position="826"/>
        <end position="856"/>
    </location>
</feature>
<evidence type="ECO:0000259" key="5">
    <source>
        <dbReference type="Pfam" id="PF20155"/>
    </source>
</evidence>
<feature type="transmembrane region" description="Helical" evidence="4">
    <location>
        <begin position="757"/>
        <end position="778"/>
    </location>
</feature>
<dbReference type="PANTHER" id="PTHR45615">
    <property type="entry name" value="MYOSIN HEAVY CHAIN, NON-MUSCLE"/>
    <property type="match status" value="1"/>
</dbReference>
<keyword evidence="1" id="KW-1245">Viral tail assembly</keyword>
<keyword evidence="4" id="KW-0472">Membrane</keyword>
<accession>A0A6B9RQ43</accession>
<keyword evidence="4" id="KW-1133">Transmembrane helix</keyword>
<evidence type="ECO:0000256" key="4">
    <source>
        <dbReference type="SAM" id="Phobius"/>
    </source>
</evidence>
<name>A0A6B9RQ43_9CAUD</name>
<dbReference type="Pfam" id="PF20155">
    <property type="entry name" value="TMP_3"/>
    <property type="match status" value="1"/>
</dbReference>
<keyword evidence="2" id="KW-0175">Coiled coil</keyword>
<feature type="domain" description="Tape measure protein N-terminal" evidence="5">
    <location>
        <begin position="520"/>
        <end position="694"/>
    </location>
</feature>
<feature type="transmembrane region" description="Helical" evidence="4">
    <location>
        <begin position="726"/>
        <end position="745"/>
    </location>
</feature>
<sequence length="1391" mass="148442">MADNVKDVELRIRAKDYSQKDLKALVKTIDSLTAAMAEQQDAAKKGEASSKQLADSYKRMEQAANALLKQSSLIDTFRQQAKAVDTAAQKTEVAQRAYAQLATTMATLEAPTKRQTADLAKLERTVANLTVSEARAENTWRNTGTTLKALGVDLNNVSASEQKIAAASRTASAALKEQETAILGLDSAQKRLAASQAEAAAQERIRSQQAQAAASTYASFWVTALNAKESAEKRAAADTALEQSVQAQRQALQQAANQAIATANGYRTLATTFRDAASGANPLAASLRQIVDPAGQARTNLNGLEAQVRELATSISGIRGPVENLKTSMQQLDAAQRSAGGLAQMIDGYSRQLQVLQQARQQYSAARQSVLELAQQVRTAVAPNNELNASLAAAQARLKSASTEMQNVVNATRQMRAGLQQAGINTKNLQGEAARLTTTVKQTVTATNDLSAAVKRYGVSAKEADTNTRAFGSGARQSLSYVQRLRGEVLGMATAFIGIQSAVKLANDSLEAYRSKLAIQTRLSVLVGNDAKAIGNEWNYLQGQAERLGFGFEQMAMSYSKFAIAAKMSGSTLQEARFIFEGFAEAARASKMSTDDFDGSLKAVEQMLSKGSIQAEELRQQLGDRLPGAFQLAARAANMSVAEFTKAMANGQISSDFVINIARELKTVYKDILPTAVDTMIAAEGRLQTAYYNFRLSIAESGLVEAYSQFVAKLTNVLKGDQGAQLASQLSSLFSSVVSLLGFIADHADVAKTALMAMVGVQVLMQFSGLVTAIGNLWTALETLYTVIVTATVAMVNFRTTLATIAASSFIVWIRNAIAAMTAATAAATGLSAATAAIVWPVALATALAGAIYYLVTAFQKGRQEALDFAGALDVSADALRRMTGAQRTAALDKLGDAAEEGRRQLKDLTSEVYDLDKSLKDLQKRDNGGAGMKSSIDALQRRYNERRAQLDAAEQDLRKTEAKQKALQEAQKGQFPTTPGVAGTADPGTGGSQGNILGSALEKELAKARTRADKKLHQQSLTDAKRNWEERKSLIVDEYKTQQDMIDNLAKTQPEKAKKLNETLQGIINDRVKAEEMAYNREEAKIGAKEAAKGQRRVELAREVATQISAIEDDLANRNAKVDGTVSFAERRAAAIQAVSNSYDALYTKILKLGGAEGAQAKSQLDALVKQRQEIEGLKQDTQEMARLQDVLNERIKTRTALLDVIEKRRSAGTIGAGDAIEQTKGVMAQTGPGINEAADAVTKFATSLKTITPDQLIQIKAEMEGIKLSTIDSTNAMANFAKAAVDSLVGNAQTAFSSMAASIGDFITGIQSGKDAINSLWAATKQFFASFMADIAQAIIKQLLLNAIQSSGKAMGGTWGTAISGAAAAVNHSGGMAGGFHGRHRAGDH</sequence>
<dbReference type="Proteomes" id="UP000465092">
    <property type="component" value="Segment"/>
</dbReference>
<dbReference type="EMBL" id="MN692199">
    <property type="protein sequence ID" value="QHI00865.1"/>
    <property type="molecule type" value="Genomic_DNA"/>
</dbReference>
<evidence type="ECO:0000256" key="2">
    <source>
        <dbReference type="SAM" id="Coils"/>
    </source>
</evidence>
<reference evidence="6 7" key="1">
    <citation type="journal article" date="2020" name="Viruses">
        <title>Genomic Characterization, Formulation and Efficacy in Planta of a Siphoviridae and Podoviridae Protection Cocktail against the Bacterial Plant Pathogens Pectobacterium spp.</title>
        <authorList>
            <person name="Zaczek-Moczydlowska M.A."/>
            <person name="Young G.K."/>
            <person name="Trudgett J."/>
            <person name="Fleming C.C."/>
            <person name="Campbell K."/>
            <person name="O'Hanlon R."/>
        </authorList>
    </citation>
    <scope>NUCLEOTIDE SEQUENCE [LARGE SCALE GENOMIC DNA]</scope>
</reference>
<proteinExistence type="predicted"/>
<dbReference type="InterPro" id="IPR013491">
    <property type="entry name" value="Tape_meas_N"/>
</dbReference>
<evidence type="ECO:0000256" key="3">
    <source>
        <dbReference type="SAM" id="MobiDB-lite"/>
    </source>
</evidence>
<gene>
    <name evidence="6" type="ORF">MA12_gp38</name>
</gene>
<evidence type="ECO:0000256" key="1">
    <source>
        <dbReference type="ARBA" id="ARBA00022465"/>
    </source>
</evidence>
<dbReference type="SUPFAM" id="SSF58104">
    <property type="entry name" value="Methyl-accepting chemotaxis protein (MCP) signaling domain"/>
    <property type="match status" value="1"/>
</dbReference>
<dbReference type="PANTHER" id="PTHR45615:SF40">
    <property type="entry name" value="MYOSIN HEAVY CHAIN, NON-MUSCLE"/>
    <property type="match status" value="1"/>
</dbReference>
<feature type="region of interest" description="Disordered" evidence="3">
    <location>
        <begin position="956"/>
        <end position="997"/>
    </location>
</feature>